<gene>
    <name evidence="15" type="ORF">GIW81_15005</name>
</gene>
<accession>A0A6I3KPW4</accession>
<comment type="catalytic activity">
    <reaction evidence="10 11">
        <text>(R)-pantoate + NADP(+) = 2-dehydropantoate + NADPH + H(+)</text>
        <dbReference type="Rhea" id="RHEA:16233"/>
        <dbReference type="ChEBI" id="CHEBI:11561"/>
        <dbReference type="ChEBI" id="CHEBI:15378"/>
        <dbReference type="ChEBI" id="CHEBI:15980"/>
        <dbReference type="ChEBI" id="CHEBI:57783"/>
        <dbReference type="ChEBI" id="CHEBI:58349"/>
        <dbReference type="EC" id="1.1.1.169"/>
    </reaction>
</comment>
<reference evidence="15 16" key="1">
    <citation type="submission" date="2019-11" db="EMBL/GenBank/DDBJ databases">
        <title>Identification of a novel strain.</title>
        <authorList>
            <person name="Xu Q."/>
            <person name="Wang G."/>
        </authorList>
    </citation>
    <scope>NUCLEOTIDE SEQUENCE [LARGE SCALE GENOMIC DNA]</scope>
    <source>
        <strain evidence="16">xq</strain>
    </source>
</reference>
<dbReference type="Pfam" id="PF02558">
    <property type="entry name" value="ApbA"/>
    <property type="match status" value="1"/>
</dbReference>
<dbReference type="EC" id="1.1.1.169" evidence="4 11"/>
<dbReference type="UniPathway" id="UPA00028">
    <property type="reaction ID" value="UER00004"/>
</dbReference>
<dbReference type="Gene3D" id="3.40.50.720">
    <property type="entry name" value="NAD(P)-binding Rossmann-like Domain"/>
    <property type="match status" value="1"/>
</dbReference>
<evidence type="ECO:0000256" key="9">
    <source>
        <dbReference type="ARBA" id="ARBA00032024"/>
    </source>
</evidence>
<protein>
    <recommendedName>
        <fullName evidence="5 11">2-dehydropantoate 2-reductase</fullName>
        <ecNumber evidence="4 11">1.1.1.169</ecNumber>
    </recommendedName>
    <alternativeName>
        <fullName evidence="9 11">Ketopantoate reductase</fullName>
    </alternativeName>
</protein>
<evidence type="ECO:0000313" key="16">
    <source>
        <dbReference type="Proteomes" id="UP000440694"/>
    </source>
</evidence>
<comment type="pathway">
    <text evidence="2 11">Cofactor biosynthesis; (R)-pantothenate biosynthesis; (R)-pantoate from 3-methyl-2-oxobutanoate: step 2/2.</text>
</comment>
<dbReference type="RefSeq" id="WP_154740171.1">
    <property type="nucleotide sequence ID" value="NZ_WMBQ01000002.1"/>
</dbReference>
<sequence length="309" mass="32849">MRVVILGAGGVGGYVGARLIEAGTDVTFLAREKRAQELASQGLALKSPLGDFAGRVKVVRPGDKPADQPDAVLLSCKEPALESALAAVAPLLQPGTRLLPLLNGVRHIDMLAERFPETLLLGGIIHGAANLRPDGVIEHLSSFMTVITGPVASSSDPVATEIVDRLKSAGVDAYATHEIRQDMWNKFLFLAAFAGITSLMRASIGIILASDSGRERILRLLEETRSVAVAEGFAPPDTLMDEYRALLTEPGSPLTSSMLRDIDAGRRTEGAHILGDMLARARKHELATPVLAVAAAHVEAYERRLDAAT</sequence>
<evidence type="ECO:0000256" key="6">
    <source>
        <dbReference type="ARBA" id="ARBA00022655"/>
    </source>
</evidence>
<dbReference type="SUPFAM" id="SSF48179">
    <property type="entry name" value="6-phosphogluconate dehydrogenase C-terminal domain-like"/>
    <property type="match status" value="1"/>
</dbReference>
<evidence type="ECO:0000256" key="12">
    <source>
        <dbReference type="SAM" id="Phobius"/>
    </source>
</evidence>
<keyword evidence="16" id="KW-1185">Reference proteome</keyword>
<evidence type="ECO:0000256" key="2">
    <source>
        <dbReference type="ARBA" id="ARBA00004994"/>
    </source>
</evidence>
<keyword evidence="12" id="KW-0812">Transmembrane</keyword>
<dbReference type="Pfam" id="PF08546">
    <property type="entry name" value="ApbA_C"/>
    <property type="match status" value="1"/>
</dbReference>
<dbReference type="AlphaFoldDB" id="A0A6I3KPW4"/>
<keyword evidence="8 11" id="KW-0560">Oxidoreductase</keyword>
<keyword evidence="6 11" id="KW-0566">Pantothenate biosynthesis</keyword>
<organism evidence="15 16">
    <name type="scientific">Hyphomicrobium album</name>
    <dbReference type="NCBI Taxonomy" id="2665159"/>
    <lineage>
        <taxon>Bacteria</taxon>
        <taxon>Pseudomonadati</taxon>
        <taxon>Pseudomonadota</taxon>
        <taxon>Alphaproteobacteria</taxon>
        <taxon>Hyphomicrobiales</taxon>
        <taxon>Hyphomicrobiaceae</taxon>
        <taxon>Hyphomicrobium</taxon>
    </lineage>
</organism>
<evidence type="ECO:0000256" key="7">
    <source>
        <dbReference type="ARBA" id="ARBA00022857"/>
    </source>
</evidence>
<dbReference type="PANTHER" id="PTHR21708:SF26">
    <property type="entry name" value="2-DEHYDROPANTOATE 2-REDUCTASE"/>
    <property type="match status" value="1"/>
</dbReference>
<dbReference type="FunFam" id="1.10.1040.10:FF:000017">
    <property type="entry name" value="2-dehydropantoate 2-reductase"/>
    <property type="match status" value="1"/>
</dbReference>
<proteinExistence type="inferred from homology"/>
<dbReference type="InterPro" id="IPR013752">
    <property type="entry name" value="KPA_reductase"/>
</dbReference>
<keyword evidence="12" id="KW-1133">Transmembrane helix</keyword>
<evidence type="ECO:0000259" key="14">
    <source>
        <dbReference type="Pfam" id="PF08546"/>
    </source>
</evidence>
<dbReference type="GO" id="GO:0015940">
    <property type="term" value="P:pantothenate biosynthetic process"/>
    <property type="evidence" value="ECO:0007669"/>
    <property type="project" value="UniProtKB-UniPathway"/>
</dbReference>
<dbReference type="InterPro" id="IPR008927">
    <property type="entry name" value="6-PGluconate_DH-like_C_sf"/>
</dbReference>
<dbReference type="FunFam" id="3.40.50.720:FF:000307">
    <property type="entry name" value="2-dehydropantoate 2-reductase"/>
    <property type="match status" value="1"/>
</dbReference>
<dbReference type="InterPro" id="IPR003710">
    <property type="entry name" value="ApbA"/>
</dbReference>
<dbReference type="Gene3D" id="1.10.1040.10">
    <property type="entry name" value="N-(1-d-carboxylethyl)-l-norvaline Dehydrogenase, domain 2"/>
    <property type="match status" value="1"/>
</dbReference>
<evidence type="ECO:0000313" key="15">
    <source>
        <dbReference type="EMBL" id="MTD95646.1"/>
    </source>
</evidence>
<dbReference type="InterPro" id="IPR051402">
    <property type="entry name" value="KPR-Related"/>
</dbReference>
<evidence type="ECO:0000256" key="4">
    <source>
        <dbReference type="ARBA" id="ARBA00013014"/>
    </source>
</evidence>
<dbReference type="InterPro" id="IPR013332">
    <property type="entry name" value="KPR_N"/>
</dbReference>
<dbReference type="SUPFAM" id="SSF51735">
    <property type="entry name" value="NAD(P)-binding Rossmann-fold domains"/>
    <property type="match status" value="1"/>
</dbReference>
<comment type="similarity">
    <text evidence="3 11">Belongs to the ketopantoate reductase family.</text>
</comment>
<dbReference type="GO" id="GO:0005737">
    <property type="term" value="C:cytoplasm"/>
    <property type="evidence" value="ECO:0007669"/>
    <property type="project" value="TreeGrafter"/>
</dbReference>
<evidence type="ECO:0000256" key="8">
    <source>
        <dbReference type="ARBA" id="ARBA00023002"/>
    </source>
</evidence>
<dbReference type="InterPro" id="IPR036291">
    <property type="entry name" value="NAD(P)-bd_dom_sf"/>
</dbReference>
<dbReference type="PANTHER" id="PTHR21708">
    <property type="entry name" value="PROBABLE 2-DEHYDROPANTOATE 2-REDUCTASE"/>
    <property type="match status" value="1"/>
</dbReference>
<dbReference type="Proteomes" id="UP000440694">
    <property type="component" value="Unassembled WGS sequence"/>
</dbReference>
<evidence type="ECO:0000256" key="3">
    <source>
        <dbReference type="ARBA" id="ARBA00007870"/>
    </source>
</evidence>
<feature type="domain" description="Ketopantoate reductase N-terminal" evidence="13">
    <location>
        <begin position="3"/>
        <end position="145"/>
    </location>
</feature>
<keyword evidence="12" id="KW-0472">Membrane</keyword>
<dbReference type="InterPro" id="IPR013328">
    <property type="entry name" value="6PGD_dom2"/>
</dbReference>
<evidence type="ECO:0000256" key="1">
    <source>
        <dbReference type="ARBA" id="ARBA00002919"/>
    </source>
</evidence>
<comment type="caution">
    <text evidence="15">The sequence shown here is derived from an EMBL/GenBank/DDBJ whole genome shotgun (WGS) entry which is preliminary data.</text>
</comment>
<keyword evidence="7 11" id="KW-0521">NADP</keyword>
<comment type="function">
    <text evidence="1 11">Catalyzes the NADPH-dependent reduction of ketopantoate into pantoic acid.</text>
</comment>
<dbReference type="GO" id="GO:0008677">
    <property type="term" value="F:2-dehydropantoate 2-reductase activity"/>
    <property type="evidence" value="ECO:0007669"/>
    <property type="project" value="UniProtKB-EC"/>
</dbReference>
<feature type="domain" description="Ketopantoate reductase C-terminal" evidence="14">
    <location>
        <begin position="178"/>
        <end position="302"/>
    </location>
</feature>
<dbReference type="EMBL" id="WMBQ01000002">
    <property type="protein sequence ID" value="MTD95646.1"/>
    <property type="molecule type" value="Genomic_DNA"/>
</dbReference>
<feature type="transmembrane region" description="Helical" evidence="12">
    <location>
        <begin position="187"/>
        <end position="209"/>
    </location>
</feature>
<name>A0A6I3KPW4_9HYPH</name>
<evidence type="ECO:0000259" key="13">
    <source>
        <dbReference type="Pfam" id="PF02558"/>
    </source>
</evidence>
<evidence type="ECO:0000256" key="5">
    <source>
        <dbReference type="ARBA" id="ARBA00019465"/>
    </source>
</evidence>
<dbReference type="NCBIfam" id="TIGR00745">
    <property type="entry name" value="apbA_panE"/>
    <property type="match status" value="1"/>
</dbReference>
<evidence type="ECO:0000256" key="10">
    <source>
        <dbReference type="ARBA" id="ARBA00048793"/>
    </source>
</evidence>
<evidence type="ECO:0000256" key="11">
    <source>
        <dbReference type="RuleBase" id="RU362068"/>
    </source>
</evidence>